<dbReference type="EMBL" id="JACHXD010000010">
    <property type="protein sequence ID" value="MBB3120677.1"/>
    <property type="molecule type" value="Genomic_DNA"/>
</dbReference>
<reference evidence="2 3" key="1">
    <citation type="submission" date="2020-08" db="EMBL/GenBank/DDBJ databases">
        <title>Genomic Encyclopedia of Type Strains, Phase III (KMG-III): the genomes of soil and plant-associated and newly described type strains.</title>
        <authorList>
            <person name="Whitman W."/>
        </authorList>
    </citation>
    <scope>NUCLEOTIDE SEQUENCE [LARGE SCALE GENOMIC DNA]</scope>
    <source>
        <strain evidence="2 3">CECT 8897</strain>
    </source>
</reference>
<dbReference type="Proteomes" id="UP000541535">
    <property type="component" value="Unassembled WGS sequence"/>
</dbReference>
<dbReference type="RefSeq" id="WP_183442434.1">
    <property type="nucleotide sequence ID" value="NZ_JACHXD010000010.1"/>
</dbReference>
<keyword evidence="1" id="KW-0732">Signal</keyword>
<evidence type="ECO:0000256" key="1">
    <source>
        <dbReference type="SAM" id="SignalP"/>
    </source>
</evidence>
<gene>
    <name evidence="2" type="ORF">FHS03_003744</name>
</gene>
<dbReference type="AlphaFoldDB" id="A0A7W5BCL4"/>
<protein>
    <recommendedName>
        <fullName evidence="4">Gel scht</fullName>
    </recommendedName>
</protein>
<name>A0A7W5BCL4_9BURK</name>
<evidence type="ECO:0000313" key="2">
    <source>
        <dbReference type="EMBL" id="MBB3120677.1"/>
    </source>
</evidence>
<keyword evidence="3" id="KW-1185">Reference proteome</keyword>
<feature type="chain" id="PRO_5030713250" description="Gel scht" evidence="1">
    <location>
        <begin position="23"/>
        <end position="133"/>
    </location>
</feature>
<sequence>MKASTLSALLAIALAATGAAYAAPQTEQNSDVVRISAQSTYRHSSSEFASYESAYQLSNGQTMKFTQFGNHFYATLKGEPRHKIFGQSPGVFLTESGALIEFREDGEKLTITNFERMSPLAQTGQNITMYASR</sequence>
<evidence type="ECO:0000313" key="3">
    <source>
        <dbReference type="Proteomes" id="UP000541535"/>
    </source>
</evidence>
<organism evidence="2 3">
    <name type="scientific">Pseudoduganella violacea</name>
    <dbReference type="NCBI Taxonomy" id="1715466"/>
    <lineage>
        <taxon>Bacteria</taxon>
        <taxon>Pseudomonadati</taxon>
        <taxon>Pseudomonadota</taxon>
        <taxon>Betaproteobacteria</taxon>
        <taxon>Burkholderiales</taxon>
        <taxon>Oxalobacteraceae</taxon>
        <taxon>Telluria group</taxon>
        <taxon>Pseudoduganella</taxon>
    </lineage>
</organism>
<feature type="signal peptide" evidence="1">
    <location>
        <begin position="1"/>
        <end position="22"/>
    </location>
</feature>
<comment type="caution">
    <text evidence="2">The sequence shown here is derived from an EMBL/GenBank/DDBJ whole genome shotgun (WGS) entry which is preliminary data.</text>
</comment>
<proteinExistence type="predicted"/>
<evidence type="ECO:0008006" key="4">
    <source>
        <dbReference type="Google" id="ProtNLM"/>
    </source>
</evidence>
<accession>A0A7W5BCL4</accession>